<keyword evidence="1" id="KW-0858">Xylan degradation</keyword>
<feature type="domain" description="Glucosamine inositolphosphorylceramide transferase 1 N-terminal" evidence="3">
    <location>
        <begin position="235"/>
        <end position="431"/>
    </location>
</feature>
<dbReference type="GO" id="GO:0045493">
    <property type="term" value="P:xylan catabolic process"/>
    <property type="evidence" value="ECO:0007669"/>
    <property type="project" value="UniProtKB-KW"/>
</dbReference>
<dbReference type="InterPro" id="IPR056442">
    <property type="entry name" value="GINT1_N"/>
</dbReference>
<organism evidence="4 5">
    <name type="scientific">Pseudorhizobium pelagicum</name>
    <dbReference type="NCBI Taxonomy" id="1509405"/>
    <lineage>
        <taxon>Bacteria</taxon>
        <taxon>Pseudomonadati</taxon>
        <taxon>Pseudomonadota</taxon>
        <taxon>Alphaproteobacteria</taxon>
        <taxon>Hyphomicrobiales</taxon>
        <taxon>Rhizobiaceae</taxon>
        <taxon>Rhizobium/Agrobacterium group</taxon>
        <taxon>Pseudorhizobium</taxon>
    </lineage>
</organism>
<name>A0A922T9I0_9HYPH</name>
<sequence>MCFAHEAGAWEEAASNLRSSGLMAFVGCVRDAAKGSLVRAVLGSEERWMGRKHRTGPIPAPQDFSPDIIVDLAGMIGLTNVPILRFEVNGQRQLDAGLASLRSNLDQTTVVAYLDDEPVAHAFPMISQQTFLSHNRDELYAAVQALIVQVTARHAAGALRGVKCADTPRARGIFALAYTAGVVRGLCRRTITKTVLQRRPFYWQTAWRWTGRSAIADTLQLDGPPFRILPDDGQRFYADPFAFVHEDRHYLFVEEYPYEEAKGVISVAEVEANGSFGVPRRVLEEDYHLSYPNVFRCDGQVFMLPESGDAQELVLYRCEAFPDTWIRHAVLISGRSINDATLVKLNDRIWMFATERFGSGSASDTMVVYSAQKLDGPWLPHRFNPILIDRAGARPGGQVIERNGRLFLPVQDGTKTYGGGLGLRQIVQLDDTDVVLGPVLSIAEGPAWARCGIHTLNRAGLLEVVDSTG</sequence>
<dbReference type="EMBL" id="JOKJ01000042">
    <property type="protein sequence ID" value="KEQ02851.1"/>
    <property type="molecule type" value="Genomic_DNA"/>
</dbReference>
<dbReference type="Gene3D" id="2.115.10.20">
    <property type="entry name" value="Glycosyl hydrolase domain, family 43"/>
    <property type="match status" value="1"/>
</dbReference>
<keyword evidence="5" id="KW-1185">Reference proteome</keyword>
<dbReference type="SUPFAM" id="SSF75005">
    <property type="entry name" value="Arabinanase/levansucrase/invertase"/>
    <property type="match status" value="1"/>
</dbReference>
<dbReference type="Pfam" id="PF24793">
    <property type="entry name" value="GINT1_N"/>
    <property type="match status" value="1"/>
</dbReference>
<dbReference type="InterPro" id="IPR052176">
    <property type="entry name" value="Glycosyl_Hydrlase_43_Enz"/>
</dbReference>
<evidence type="ECO:0000313" key="4">
    <source>
        <dbReference type="EMBL" id="KEQ02851.1"/>
    </source>
</evidence>
<dbReference type="InterPro" id="IPR023296">
    <property type="entry name" value="Glyco_hydro_beta-prop_sf"/>
</dbReference>
<keyword evidence="1" id="KW-0624">Polysaccharide degradation</keyword>
<gene>
    <name evidence="4" type="ORF">GV68_19770</name>
</gene>
<accession>A0A922T9I0</accession>
<evidence type="ECO:0000256" key="1">
    <source>
        <dbReference type="ARBA" id="ARBA00022651"/>
    </source>
</evidence>
<dbReference type="PANTHER" id="PTHR43772">
    <property type="entry name" value="ENDO-1,4-BETA-XYLANASE"/>
    <property type="match status" value="1"/>
</dbReference>
<protein>
    <recommendedName>
        <fullName evidence="3">Glucosamine inositolphosphorylceramide transferase 1 N-terminal domain-containing protein</fullName>
    </recommendedName>
</protein>
<keyword evidence="2" id="KW-0119">Carbohydrate metabolism</keyword>
<dbReference type="Proteomes" id="UP000052167">
    <property type="component" value="Unassembled WGS sequence"/>
</dbReference>
<evidence type="ECO:0000313" key="5">
    <source>
        <dbReference type="Proteomes" id="UP000052167"/>
    </source>
</evidence>
<dbReference type="AlphaFoldDB" id="A0A922T9I0"/>
<dbReference type="PANTHER" id="PTHR43772:SF2">
    <property type="entry name" value="PUTATIVE (AFU_ORTHOLOGUE AFUA_2G04480)-RELATED"/>
    <property type="match status" value="1"/>
</dbReference>
<reference evidence="4 5" key="1">
    <citation type="submission" date="2014-06" db="EMBL/GenBank/DDBJ databases">
        <title>Rhizobium pelagicum/R2-400B4.</title>
        <authorList>
            <person name="Kimes N.E."/>
            <person name="Lopez-Perez M."/>
        </authorList>
    </citation>
    <scope>NUCLEOTIDE SEQUENCE [LARGE SCALE GENOMIC DNA]</scope>
    <source>
        <strain evidence="4 5">R2-400B4</strain>
    </source>
</reference>
<evidence type="ECO:0000259" key="3">
    <source>
        <dbReference type="Pfam" id="PF24793"/>
    </source>
</evidence>
<comment type="caution">
    <text evidence="4">The sequence shown here is derived from an EMBL/GenBank/DDBJ whole genome shotgun (WGS) entry which is preliminary data.</text>
</comment>
<evidence type="ECO:0000256" key="2">
    <source>
        <dbReference type="ARBA" id="ARBA00023277"/>
    </source>
</evidence>
<proteinExistence type="predicted"/>